<evidence type="ECO:0000313" key="4">
    <source>
        <dbReference type="Proteomes" id="UP000693970"/>
    </source>
</evidence>
<dbReference type="Proteomes" id="UP000693970">
    <property type="component" value="Unassembled WGS sequence"/>
</dbReference>
<reference evidence="1" key="2">
    <citation type="submission" date="2021-04" db="EMBL/GenBank/DDBJ databases">
        <authorList>
            <person name="Podell S."/>
        </authorList>
    </citation>
    <scope>NUCLEOTIDE SEQUENCE</scope>
    <source>
        <strain evidence="1">Hildebrandi</strain>
    </source>
</reference>
<dbReference type="EMBL" id="JAGRRH010000011">
    <property type="protein sequence ID" value="KAG7362643.1"/>
    <property type="molecule type" value="Genomic_DNA"/>
</dbReference>
<sequence length="257" mass="29986">MTRHHLSLDAMQMTYVLKYMRKLCIPSEKMQSVLDELEYFGFADADRRKDRLYDGIPDGDFPWSYKYSLFDMRAGDIDEDHYERLYTRHFMLQMSHKITQSTAGLRRTCVFYNDEDQGSWTWDPILALRSWINQSTAHPARSGFQHQIVVDDPAKTRDTIWNIESWPSCYIAVGTGADVDCEGNRPTIHVHFRQLMSSSDDFIFDDLPIDQYLTLKVAKKAVNNRSDLKGFYEQLRKHGMKCTAGTYDDIGYPILSF</sequence>
<reference evidence="1" key="1">
    <citation type="journal article" date="2021" name="Sci. Rep.">
        <title>Diploid genomic architecture of Nitzschia inconspicua, an elite biomass production diatom.</title>
        <authorList>
            <person name="Oliver A."/>
            <person name="Podell S."/>
            <person name="Pinowska A."/>
            <person name="Traller J.C."/>
            <person name="Smith S.R."/>
            <person name="McClure R."/>
            <person name="Beliaev A."/>
            <person name="Bohutskyi P."/>
            <person name="Hill E.A."/>
            <person name="Rabines A."/>
            <person name="Zheng H."/>
            <person name="Allen L.Z."/>
            <person name="Kuo A."/>
            <person name="Grigoriev I.V."/>
            <person name="Allen A.E."/>
            <person name="Hazlebeck D."/>
            <person name="Allen E.E."/>
        </authorList>
    </citation>
    <scope>NUCLEOTIDE SEQUENCE</scope>
    <source>
        <strain evidence="1">Hildebrandi</strain>
    </source>
</reference>
<evidence type="ECO:0000313" key="1">
    <source>
        <dbReference type="EMBL" id="KAG7338784.1"/>
    </source>
</evidence>
<keyword evidence="4" id="KW-1185">Reference proteome</keyword>
<evidence type="ECO:0000313" key="3">
    <source>
        <dbReference type="EMBL" id="KAG7362643.1"/>
    </source>
</evidence>
<dbReference type="EMBL" id="JAGRRH010000030">
    <property type="protein sequence ID" value="KAG7339844.1"/>
    <property type="molecule type" value="Genomic_DNA"/>
</dbReference>
<gene>
    <name evidence="3" type="ORF">IV203_025527</name>
    <name evidence="2" type="ORF">IV203_028305</name>
    <name evidence="1" type="ORF">IV203_028320</name>
</gene>
<organism evidence="1 4">
    <name type="scientific">Nitzschia inconspicua</name>
    <dbReference type="NCBI Taxonomy" id="303405"/>
    <lineage>
        <taxon>Eukaryota</taxon>
        <taxon>Sar</taxon>
        <taxon>Stramenopiles</taxon>
        <taxon>Ochrophyta</taxon>
        <taxon>Bacillariophyta</taxon>
        <taxon>Bacillariophyceae</taxon>
        <taxon>Bacillariophycidae</taxon>
        <taxon>Bacillariales</taxon>
        <taxon>Bacillariaceae</taxon>
        <taxon>Nitzschia</taxon>
    </lineage>
</organism>
<comment type="caution">
    <text evidence="1">The sequence shown here is derived from an EMBL/GenBank/DDBJ whole genome shotgun (WGS) entry which is preliminary data.</text>
</comment>
<dbReference type="AlphaFoldDB" id="A0A9K3K8K1"/>
<accession>A0A9K3K8K1</accession>
<proteinExistence type="predicted"/>
<name>A0A9K3K8K1_9STRA</name>
<evidence type="ECO:0000313" key="2">
    <source>
        <dbReference type="EMBL" id="KAG7339844.1"/>
    </source>
</evidence>
<dbReference type="EMBL" id="JAGRRH010000049">
    <property type="protein sequence ID" value="KAG7338784.1"/>
    <property type="molecule type" value="Genomic_DNA"/>
</dbReference>
<protein>
    <submittedName>
        <fullName evidence="1">Uncharacterized protein</fullName>
    </submittedName>
</protein>